<keyword evidence="4" id="KW-1185">Reference proteome</keyword>
<evidence type="ECO:0000313" key="3">
    <source>
        <dbReference type="EMBL" id="OGM49431.1"/>
    </source>
</evidence>
<gene>
    <name evidence="3" type="ORF">ABOM_003572</name>
</gene>
<accession>A0A1F8ACP8</accession>
<evidence type="ECO:0000256" key="2">
    <source>
        <dbReference type="SAM" id="SignalP"/>
    </source>
</evidence>
<feature type="region of interest" description="Disordered" evidence="1">
    <location>
        <begin position="59"/>
        <end position="81"/>
    </location>
</feature>
<name>A0A1F8ACP8_9EURO</name>
<feature type="chain" id="PRO_5009534793" description="Cyanovirin-N domain-containing protein" evidence="2">
    <location>
        <begin position="19"/>
        <end position="159"/>
    </location>
</feature>
<organism evidence="3 4">
    <name type="scientific">Aspergillus bombycis</name>
    <dbReference type="NCBI Taxonomy" id="109264"/>
    <lineage>
        <taxon>Eukaryota</taxon>
        <taxon>Fungi</taxon>
        <taxon>Dikarya</taxon>
        <taxon>Ascomycota</taxon>
        <taxon>Pezizomycotina</taxon>
        <taxon>Eurotiomycetes</taxon>
        <taxon>Eurotiomycetidae</taxon>
        <taxon>Eurotiales</taxon>
        <taxon>Aspergillaceae</taxon>
        <taxon>Aspergillus</taxon>
    </lineage>
</organism>
<sequence>MYQTLILIVLYLSALAAAQPPANLQPAQVETINLHRSCSTLFIEYPLRQLPGAFAGWPDKRDSSTPIGSARRATRPPPPEPFLVGNCSTQGGQFRMTNLSLNNCLGWRDEGDSGSKGADAVTVPMHMTVMDFRVFLFSNLAVDAVILRRQDIGSSRRQE</sequence>
<protein>
    <recommendedName>
        <fullName evidence="5">Cyanovirin-N domain-containing protein</fullName>
    </recommendedName>
</protein>
<dbReference type="OrthoDB" id="4493102at2759"/>
<keyword evidence="2" id="KW-0732">Signal</keyword>
<proteinExistence type="predicted"/>
<dbReference type="RefSeq" id="XP_022393148.1">
    <property type="nucleotide sequence ID" value="XM_022530702.1"/>
</dbReference>
<feature type="signal peptide" evidence="2">
    <location>
        <begin position="1"/>
        <end position="18"/>
    </location>
</feature>
<dbReference type="GeneID" id="34446962"/>
<dbReference type="EMBL" id="LYCR01000009">
    <property type="protein sequence ID" value="OGM49431.1"/>
    <property type="molecule type" value="Genomic_DNA"/>
</dbReference>
<evidence type="ECO:0008006" key="5">
    <source>
        <dbReference type="Google" id="ProtNLM"/>
    </source>
</evidence>
<evidence type="ECO:0000256" key="1">
    <source>
        <dbReference type="SAM" id="MobiDB-lite"/>
    </source>
</evidence>
<reference evidence="3 4" key="1">
    <citation type="journal article" date="2016" name="Genome Biol. Evol.">
        <title>Draft genome sequence of an aflatoxigenic Aspergillus species, A. bombycis.</title>
        <authorList>
            <person name="Moore G.G."/>
            <person name="Mack B.M."/>
            <person name="Beltz S.B."/>
            <person name="Gilbert M.K."/>
        </authorList>
    </citation>
    <scope>NUCLEOTIDE SEQUENCE [LARGE SCALE GENOMIC DNA]</scope>
    <source>
        <strain evidence="4">NRRL 26010</strain>
    </source>
</reference>
<dbReference type="AlphaFoldDB" id="A0A1F8ACP8"/>
<comment type="caution">
    <text evidence="3">The sequence shown here is derived from an EMBL/GenBank/DDBJ whole genome shotgun (WGS) entry which is preliminary data.</text>
</comment>
<evidence type="ECO:0000313" key="4">
    <source>
        <dbReference type="Proteomes" id="UP000179179"/>
    </source>
</evidence>
<dbReference type="Proteomes" id="UP000179179">
    <property type="component" value="Unassembled WGS sequence"/>
</dbReference>